<comment type="caution">
    <text evidence="18">The sequence shown here is derived from an EMBL/GenBank/DDBJ whole genome shotgun (WGS) entry which is preliminary data.</text>
</comment>
<sequence length="477" mass="55667">MTASIFWYDFETTGISPSRDRPLQVAGIRTNEELEEIGEPLNLYCRLPDDILPHPGACLITGISPATLQEKGLGEAEFMARLHHELSFPETCVAGYNNLRFDDEVTRYALYRNFYDPYAREWQSGNSRWDLIDLIRTAYALRPDGLNWPEEEGRVTLKLERLTAANGLNHLQAHDALSDVRATIALARLIRERQPRLYDYLYTLRRKPQVMEQICLLEPLVHVSGRFSAERHYLSIVLPLAWHPTNRNALVVCDLGADPSPLWQLDAENLKQRLYTRRDELMADELPVPLKLIHINRCPVVAPLKVLRKEDISRLRINRNECLARAEEIRQKDSLWRPKIALVYQEEKADFQCDPEQQLYAGFLDNRDRRLCEQIRYSNAQDLRTREWPFDDSRLGEMLFRYRGRNFPESLSAEERQKWQSFCMKRLSDLNSGAPNTLSCFEKEARQLLINATPSQSEILHLWLEYVQGLRERYALP</sequence>
<dbReference type="EC" id="3.1.11.1" evidence="2 13"/>
<comment type="cofactor">
    <cofactor evidence="15">
        <name>Mg(2+)</name>
        <dbReference type="ChEBI" id="CHEBI:18420"/>
    </cofactor>
    <text evidence="15">Binds 2 Mg(2+) ions per monomer.</text>
</comment>
<evidence type="ECO:0000256" key="13">
    <source>
        <dbReference type="PIRNR" id="PIRNR000977"/>
    </source>
</evidence>
<proteinExistence type="predicted"/>
<dbReference type="NCBIfam" id="NF008746">
    <property type="entry name" value="PRK11779.1"/>
    <property type="match status" value="1"/>
</dbReference>
<keyword evidence="7 13" id="KW-0378">Hydrolase</keyword>
<evidence type="ECO:0000256" key="3">
    <source>
        <dbReference type="ARBA" id="ARBA00019900"/>
    </source>
</evidence>
<evidence type="ECO:0000256" key="12">
    <source>
        <dbReference type="ARBA" id="ARBA00046792"/>
    </source>
</evidence>
<dbReference type="FunFam" id="3.30.420.10:FF:000033">
    <property type="entry name" value="Exodeoxyribonuclease I"/>
    <property type="match status" value="1"/>
</dbReference>
<dbReference type="SUPFAM" id="SSF53098">
    <property type="entry name" value="Ribonuclease H-like"/>
    <property type="match status" value="1"/>
</dbReference>
<keyword evidence="10" id="KW-0238">DNA-binding</keyword>
<dbReference type="GO" id="GO:0046872">
    <property type="term" value="F:metal ion binding"/>
    <property type="evidence" value="ECO:0007669"/>
    <property type="project" value="UniProtKB-KW"/>
</dbReference>
<dbReference type="PANTHER" id="PTHR11046:SF11">
    <property type="entry name" value="EXODEOXYRIBONUCLEASE I"/>
    <property type="match status" value="1"/>
</dbReference>
<evidence type="ECO:0000256" key="14">
    <source>
        <dbReference type="PIRSR" id="PIRSR000977-1"/>
    </source>
</evidence>
<evidence type="ECO:0000256" key="15">
    <source>
        <dbReference type="PIRSR" id="PIRSR000977-2"/>
    </source>
</evidence>
<organism evidence="18 19">
    <name type="scientific">Azomonas macrocytogenes</name>
    <name type="common">Azotobacter macrocytogenes</name>
    <dbReference type="NCBI Taxonomy" id="69962"/>
    <lineage>
        <taxon>Bacteria</taxon>
        <taxon>Pseudomonadati</taxon>
        <taxon>Pseudomonadota</taxon>
        <taxon>Gammaproteobacteria</taxon>
        <taxon>Pseudomonadales</taxon>
        <taxon>Pseudomonadaceae</taxon>
        <taxon>Azomonas</taxon>
    </lineage>
</organism>
<dbReference type="PIRSF" id="PIRSF000977">
    <property type="entry name" value="Exodeoxyribonuclease_I"/>
    <property type="match status" value="1"/>
</dbReference>
<gene>
    <name evidence="18" type="ORF">FHR87_002481</name>
</gene>
<feature type="binding site" evidence="14">
    <location>
        <position position="11"/>
    </location>
    <ligand>
        <name>substrate</name>
    </ligand>
</feature>
<dbReference type="CDD" id="cd06138">
    <property type="entry name" value="ExoI_N"/>
    <property type="match status" value="1"/>
</dbReference>
<accession>A0A839T4Y4</accession>
<comment type="catalytic activity">
    <reaction evidence="1 13">
        <text>Exonucleolytic cleavage in the 3'- to 5'-direction to yield nucleoside 5'-phosphates.</text>
        <dbReference type="EC" id="3.1.11.1"/>
    </reaction>
</comment>
<feature type="domain" description="ExoI SH3-like" evidence="16">
    <location>
        <begin position="195"/>
        <end position="348"/>
    </location>
</feature>
<name>A0A839T4Y4_AZOMA</name>
<dbReference type="Gene3D" id="3.30.1520.20">
    <property type="entry name" value="Exonuclease ExoI, domain 2"/>
    <property type="match status" value="1"/>
</dbReference>
<dbReference type="InterPro" id="IPR013620">
    <property type="entry name" value="Exonuc_1_SH3"/>
</dbReference>
<evidence type="ECO:0000313" key="18">
    <source>
        <dbReference type="EMBL" id="MBB3104069.1"/>
    </source>
</evidence>
<evidence type="ECO:0000256" key="6">
    <source>
        <dbReference type="ARBA" id="ARBA00022763"/>
    </source>
</evidence>
<evidence type="ECO:0000259" key="16">
    <source>
        <dbReference type="PROSITE" id="PS51784"/>
    </source>
</evidence>
<keyword evidence="11 13" id="KW-0234">DNA repair</keyword>
<feature type="domain" description="ExoI C-terminal" evidence="17">
    <location>
        <begin position="347"/>
        <end position="471"/>
    </location>
</feature>
<evidence type="ECO:0000256" key="10">
    <source>
        <dbReference type="ARBA" id="ARBA00023125"/>
    </source>
</evidence>
<dbReference type="InterPro" id="IPR058561">
    <property type="entry name" value="Exonuc_1_C"/>
</dbReference>
<dbReference type="InterPro" id="IPR023607">
    <property type="entry name" value="Exodeoxyribonuclease_I"/>
</dbReference>
<dbReference type="PROSITE" id="PS51785">
    <property type="entry name" value="EXOI_C"/>
    <property type="match status" value="1"/>
</dbReference>
<keyword evidence="5 15" id="KW-0479">Metal-binding</keyword>
<dbReference type="RefSeq" id="WP_183166968.1">
    <property type="nucleotide sequence ID" value="NZ_JACHXI010000012.1"/>
</dbReference>
<keyword evidence="8 13" id="KW-0269">Exonuclease</keyword>
<feature type="binding site" evidence="15">
    <location>
        <position position="179"/>
    </location>
    <ligand>
        <name>Mg(2+)</name>
        <dbReference type="ChEBI" id="CHEBI:18420"/>
        <label>2</label>
    </ligand>
</feature>
<evidence type="ECO:0000256" key="5">
    <source>
        <dbReference type="ARBA" id="ARBA00022723"/>
    </source>
</evidence>
<keyword evidence="19" id="KW-1185">Reference proteome</keyword>
<dbReference type="InterPro" id="IPR034747">
    <property type="entry name" value="EXOI_SH3"/>
</dbReference>
<evidence type="ECO:0000256" key="11">
    <source>
        <dbReference type="ARBA" id="ARBA00023204"/>
    </source>
</evidence>
<evidence type="ECO:0000256" key="4">
    <source>
        <dbReference type="ARBA" id="ARBA00022722"/>
    </source>
</evidence>
<dbReference type="InterPro" id="IPR022894">
    <property type="entry name" value="Oligoribonuclease"/>
</dbReference>
<protein>
    <recommendedName>
        <fullName evidence="3 13">Exodeoxyribonuclease I</fullName>
        <ecNumber evidence="2 13">3.1.11.1</ecNumber>
    </recommendedName>
</protein>
<dbReference type="SMART" id="SM00479">
    <property type="entry name" value="EXOIII"/>
    <property type="match status" value="1"/>
</dbReference>
<dbReference type="AlphaFoldDB" id="A0A839T4Y4"/>
<keyword evidence="6 13" id="KW-0227">DNA damage</keyword>
<dbReference type="Gene3D" id="1.20.1280.70">
    <property type="entry name" value="Exonuclease ExoI, domain 3"/>
    <property type="match status" value="1"/>
</dbReference>
<evidence type="ECO:0000256" key="2">
    <source>
        <dbReference type="ARBA" id="ARBA00012108"/>
    </source>
</evidence>
<evidence type="ECO:0000256" key="7">
    <source>
        <dbReference type="ARBA" id="ARBA00022801"/>
    </source>
</evidence>
<keyword evidence="4 13" id="KW-0540">Nuclease</keyword>
<feature type="binding site" evidence="15">
    <location>
        <position position="11"/>
    </location>
    <ligand>
        <name>Mg(2+)</name>
        <dbReference type="ChEBI" id="CHEBI:18420"/>
        <label>2</label>
    </ligand>
</feature>
<keyword evidence="9 15" id="KW-0460">Magnesium</keyword>
<dbReference type="GO" id="GO:0008310">
    <property type="term" value="F:single-stranded DNA 3'-5' DNA exonuclease activity"/>
    <property type="evidence" value="ECO:0007669"/>
    <property type="project" value="UniProtKB-EC"/>
</dbReference>
<dbReference type="GO" id="GO:0000175">
    <property type="term" value="F:3'-5'-RNA exonuclease activity"/>
    <property type="evidence" value="ECO:0007669"/>
    <property type="project" value="InterPro"/>
</dbReference>
<dbReference type="PANTHER" id="PTHR11046">
    <property type="entry name" value="OLIGORIBONUCLEASE, MITOCHONDRIAL"/>
    <property type="match status" value="1"/>
</dbReference>
<dbReference type="InterPro" id="IPR013520">
    <property type="entry name" value="Ribonucl_H"/>
</dbReference>
<dbReference type="InterPro" id="IPR038649">
    <property type="entry name" value="EXOI_SH3_sf"/>
</dbReference>
<evidence type="ECO:0000259" key="17">
    <source>
        <dbReference type="PROSITE" id="PS51785"/>
    </source>
</evidence>
<dbReference type="Gene3D" id="3.30.420.10">
    <property type="entry name" value="Ribonuclease H-like superfamily/Ribonuclease H"/>
    <property type="match status" value="1"/>
</dbReference>
<dbReference type="Pfam" id="PF08411">
    <property type="entry name" value="ExoI_SH3"/>
    <property type="match status" value="1"/>
</dbReference>
<evidence type="ECO:0000256" key="9">
    <source>
        <dbReference type="ARBA" id="ARBA00022842"/>
    </source>
</evidence>
<evidence type="ECO:0000313" key="19">
    <source>
        <dbReference type="Proteomes" id="UP000549250"/>
    </source>
</evidence>
<dbReference type="InterPro" id="IPR036397">
    <property type="entry name" value="RNaseH_sf"/>
</dbReference>
<dbReference type="Proteomes" id="UP000549250">
    <property type="component" value="Unassembled WGS sequence"/>
</dbReference>
<evidence type="ECO:0000256" key="8">
    <source>
        <dbReference type="ARBA" id="ARBA00022839"/>
    </source>
</evidence>
<reference evidence="18 19" key="1">
    <citation type="submission" date="2020-08" db="EMBL/GenBank/DDBJ databases">
        <title>Genomic Encyclopedia of Type Strains, Phase III (KMG-III): the genomes of soil and plant-associated and newly described type strains.</title>
        <authorList>
            <person name="Whitman W."/>
        </authorList>
    </citation>
    <scope>NUCLEOTIDE SEQUENCE [LARGE SCALE GENOMIC DNA]</scope>
    <source>
        <strain evidence="18 19">CECT 4462</strain>
    </source>
</reference>
<dbReference type="GO" id="GO:0003677">
    <property type="term" value="F:DNA binding"/>
    <property type="evidence" value="ECO:0007669"/>
    <property type="project" value="UniProtKB-KW"/>
</dbReference>
<dbReference type="FunFam" id="3.30.1520.20:FF:000001">
    <property type="entry name" value="Exodeoxyribonuclease I"/>
    <property type="match status" value="1"/>
</dbReference>
<evidence type="ECO:0000256" key="1">
    <source>
        <dbReference type="ARBA" id="ARBA00000563"/>
    </source>
</evidence>
<feature type="binding site" evidence="15">
    <location>
        <position position="9"/>
    </location>
    <ligand>
        <name>Mg(2+)</name>
        <dbReference type="ChEBI" id="CHEBI:18420"/>
        <label>1</label>
    </ligand>
</feature>
<dbReference type="PROSITE" id="PS51784">
    <property type="entry name" value="EXOI_SH3"/>
    <property type="match status" value="1"/>
</dbReference>
<dbReference type="Pfam" id="PF26016">
    <property type="entry name" value="ExoI_C"/>
    <property type="match status" value="1"/>
</dbReference>
<dbReference type="Pfam" id="PF00929">
    <property type="entry name" value="RNase_T"/>
    <property type="match status" value="1"/>
</dbReference>
<dbReference type="GO" id="GO:0006281">
    <property type="term" value="P:DNA repair"/>
    <property type="evidence" value="ECO:0007669"/>
    <property type="project" value="UniProtKB-KW"/>
</dbReference>
<feature type="binding site" evidence="14">
    <location>
        <position position="158"/>
    </location>
    <ligand>
        <name>substrate</name>
    </ligand>
</feature>
<comment type="subunit">
    <text evidence="12">Monomer. Interacts with ssb (via C-terminus); this interaction stimulates the exonuclease activity by recruiting the enzyme to its substrate.</text>
</comment>
<dbReference type="EMBL" id="JACHXI010000012">
    <property type="protein sequence ID" value="MBB3104069.1"/>
    <property type="molecule type" value="Genomic_DNA"/>
</dbReference>
<dbReference type="InterPro" id="IPR012337">
    <property type="entry name" value="RNaseH-like_sf"/>
</dbReference>